<feature type="non-terminal residue" evidence="1">
    <location>
        <position position="1"/>
    </location>
</feature>
<sequence length="39" mass="4426">SIICDEQIAKAGILTRLEAFVDLLERKRRAQNNQKLVTA</sequence>
<gene>
    <name evidence="1" type="ORF">S01H1_19734</name>
</gene>
<evidence type="ECO:0000313" key="1">
    <source>
        <dbReference type="EMBL" id="GAF96418.1"/>
    </source>
</evidence>
<proteinExistence type="predicted"/>
<accession>X0TS51</accession>
<reference evidence="1" key="1">
    <citation type="journal article" date="2014" name="Front. Microbiol.">
        <title>High frequency of phylogenetically diverse reductive dehalogenase-homologous genes in deep subseafloor sedimentary metagenomes.</title>
        <authorList>
            <person name="Kawai M."/>
            <person name="Futagami T."/>
            <person name="Toyoda A."/>
            <person name="Takaki Y."/>
            <person name="Nishi S."/>
            <person name="Hori S."/>
            <person name="Arai W."/>
            <person name="Tsubouchi T."/>
            <person name="Morono Y."/>
            <person name="Uchiyama I."/>
            <person name="Ito T."/>
            <person name="Fujiyama A."/>
            <person name="Inagaki F."/>
            <person name="Takami H."/>
        </authorList>
    </citation>
    <scope>NUCLEOTIDE SEQUENCE</scope>
    <source>
        <strain evidence="1">Expedition CK06-06</strain>
    </source>
</reference>
<dbReference type="EMBL" id="BARS01010699">
    <property type="protein sequence ID" value="GAF96418.1"/>
    <property type="molecule type" value="Genomic_DNA"/>
</dbReference>
<organism evidence="1">
    <name type="scientific">marine sediment metagenome</name>
    <dbReference type="NCBI Taxonomy" id="412755"/>
    <lineage>
        <taxon>unclassified sequences</taxon>
        <taxon>metagenomes</taxon>
        <taxon>ecological metagenomes</taxon>
    </lineage>
</organism>
<name>X0TS51_9ZZZZ</name>
<comment type="caution">
    <text evidence="1">The sequence shown here is derived from an EMBL/GenBank/DDBJ whole genome shotgun (WGS) entry which is preliminary data.</text>
</comment>
<dbReference type="AlphaFoldDB" id="X0TS51"/>
<protein>
    <submittedName>
        <fullName evidence="1">Uncharacterized protein</fullName>
    </submittedName>
</protein>